<sequence>MGRQVGSRLSSDGFLDGAVNSVATIPTSSSVSSFASSFSDSPPKVNYIEHSVSKLDTLAGVAIMYGVEVADIKRLNGLMTDREIFAYKSLRIPLTGRHPPPCLSNVSVANRIMSRTQTPPRRPSNDVLDLFNSLELKTPSKVSPAMSSLQAYYSLTPPKKGPVEGTGIPLYGTGCCSFVDELLSREPPLSDPLPGRHKKTRSLINELSHENGEISEEKAFTETMGINEMEKSIRRRQKNDSSPSLTTRELLEDYGSGFSNRKGKVMATCPTLYDPLPSRHKKTRSLDNNFSFENGKITEEKAITAENNEFEKSIRRRQKNDASPSLSTLEWLEDNDSAFSRRKAKGLAIGPKLGNPTDLDMGHFNAAPNGDSSMVNGFVSVRKSSSTSSLQEPENNSSIWPTSKWTWKAEALARPLFDGLPKPISPWKSKAALD</sequence>
<dbReference type="EMBL" id="CP136895">
    <property type="protein sequence ID" value="WOL10736.1"/>
    <property type="molecule type" value="Genomic_DNA"/>
</dbReference>
<organism evidence="2 3">
    <name type="scientific">Canna indica</name>
    <name type="common">Indian-shot</name>
    <dbReference type="NCBI Taxonomy" id="4628"/>
    <lineage>
        <taxon>Eukaryota</taxon>
        <taxon>Viridiplantae</taxon>
        <taxon>Streptophyta</taxon>
        <taxon>Embryophyta</taxon>
        <taxon>Tracheophyta</taxon>
        <taxon>Spermatophyta</taxon>
        <taxon>Magnoliopsida</taxon>
        <taxon>Liliopsida</taxon>
        <taxon>Zingiberales</taxon>
        <taxon>Cannaceae</taxon>
        <taxon>Canna</taxon>
    </lineage>
</organism>
<dbReference type="CDD" id="cd00118">
    <property type="entry name" value="LysM"/>
    <property type="match status" value="1"/>
</dbReference>
<feature type="domain" description="LysM" evidence="1">
    <location>
        <begin position="48"/>
        <end position="92"/>
    </location>
</feature>
<evidence type="ECO:0000313" key="3">
    <source>
        <dbReference type="Proteomes" id="UP001327560"/>
    </source>
</evidence>
<dbReference type="SUPFAM" id="SSF54106">
    <property type="entry name" value="LysM domain"/>
    <property type="match status" value="1"/>
</dbReference>
<dbReference type="InterPro" id="IPR018392">
    <property type="entry name" value="LysM"/>
</dbReference>
<dbReference type="PROSITE" id="PS51782">
    <property type="entry name" value="LYSM"/>
    <property type="match status" value="1"/>
</dbReference>
<dbReference type="InterPro" id="IPR036779">
    <property type="entry name" value="LysM_dom_sf"/>
</dbReference>
<dbReference type="SMART" id="SM00257">
    <property type="entry name" value="LysM"/>
    <property type="match status" value="1"/>
</dbReference>
<accession>A0AAQ3KRI3</accession>
<dbReference type="PANTHER" id="PTHR20932">
    <property type="entry name" value="LYSM AND PUTATIVE PEPTIDOGLYCAN-BINDING DOMAIN-CONTAINING PROTEIN"/>
    <property type="match status" value="1"/>
</dbReference>
<dbReference type="InterPro" id="IPR045030">
    <property type="entry name" value="LYSM1-4"/>
</dbReference>
<dbReference type="Gene3D" id="3.10.350.10">
    <property type="entry name" value="LysM domain"/>
    <property type="match status" value="1"/>
</dbReference>
<evidence type="ECO:0000313" key="2">
    <source>
        <dbReference type="EMBL" id="WOL10736.1"/>
    </source>
</evidence>
<protein>
    <recommendedName>
        <fullName evidence="1">LysM domain-containing protein</fullName>
    </recommendedName>
</protein>
<dbReference type="Proteomes" id="UP001327560">
    <property type="component" value="Chromosome 6"/>
</dbReference>
<dbReference type="AlphaFoldDB" id="A0AAQ3KRI3"/>
<reference evidence="2 3" key="1">
    <citation type="submission" date="2023-10" db="EMBL/GenBank/DDBJ databases">
        <title>Chromosome-scale genome assembly provides insights into flower coloration mechanisms of Canna indica.</title>
        <authorList>
            <person name="Li C."/>
        </authorList>
    </citation>
    <scope>NUCLEOTIDE SEQUENCE [LARGE SCALE GENOMIC DNA]</scope>
    <source>
        <tissue evidence="2">Flower</tissue>
    </source>
</reference>
<dbReference type="PANTHER" id="PTHR20932:SF36">
    <property type="entry name" value="OS03G0110600 PROTEIN"/>
    <property type="match status" value="1"/>
</dbReference>
<gene>
    <name evidence="2" type="ORF">Cni_G19495</name>
</gene>
<name>A0AAQ3KRI3_9LILI</name>
<proteinExistence type="predicted"/>
<keyword evidence="3" id="KW-1185">Reference proteome</keyword>
<evidence type="ECO:0000259" key="1">
    <source>
        <dbReference type="PROSITE" id="PS51782"/>
    </source>
</evidence>
<dbReference type="Pfam" id="PF01476">
    <property type="entry name" value="LysM"/>
    <property type="match status" value="1"/>
</dbReference>